<dbReference type="Proteomes" id="UP000470875">
    <property type="component" value="Unassembled WGS sequence"/>
</dbReference>
<dbReference type="Pfam" id="PF10722">
    <property type="entry name" value="YbjN"/>
    <property type="match status" value="1"/>
</dbReference>
<protein>
    <submittedName>
        <fullName evidence="1">YbjN domain-containing protein</fullName>
    </submittedName>
</protein>
<organism evidence="1 2">
    <name type="scientific">Scrofimicrobium canadense</name>
    <dbReference type="NCBI Taxonomy" id="2652290"/>
    <lineage>
        <taxon>Bacteria</taxon>
        <taxon>Bacillati</taxon>
        <taxon>Actinomycetota</taxon>
        <taxon>Actinomycetes</taxon>
        <taxon>Actinomycetales</taxon>
        <taxon>Actinomycetaceae</taxon>
        <taxon>Scrofimicrobium</taxon>
    </lineage>
</organism>
<sequence>MKPHLYALPTDPNVAYPVEEDRLMRTLDALGYLIENSDTDMPQVNTDGVPFRITVDPRLRFFSLRTTWRPGISFAAHEETLFAVADAWNRERYFPSIYLVQAPDGNVEVVIDYIVDCQDGLTDQQLSDALRVAFQTGPDAVFYIQDAAGPLLGIGHESPILPE</sequence>
<dbReference type="EMBL" id="VULO01000001">
    <property type="protein sequence ID" value="MSS83313.1"/>
    <property type="molecule type" value="Genomic_DNA"/>
</dbReference>
<evidence type="ECO:0000313" key="2">
    <source>
        <dbReference type="Proteomes" id="UP000470875"/>
    </source>
</evidence>
<dbReference type="RefSeq" id="WP_154542643.1">
    <property type="nucleotide sequence ID" value="NZ_VULO01000001.1"/>
</dbReference>
<accession>A0A6N7W473</accession>
<name>A0A6N7W473_9ACTO</name>
<dbReference type="InterPro" id="IPR019660">
    <property type="entry name" value="Put_sensory_transdc_reg_YbjN"/>
</dbReference>
<proteinExistence type="predicted"/>
<keyword evidence="2" id="KW-1185">Reference proteome</keyword>
<dbReference type="AlphaFoldDB" id="A0A6N7W473"/>
<reference evidence="1 2" key="1">
    <citation type="submission" date="2019-08" db="EMBL/GenBank/DDBJ databases">
        <title>In-depth cultivation of the pig gut microbiome towards novel bacterial diversity and tailored functional studies.</title>
        <authorList>
            <person name="Wylensek D."/>
            <person name="Hitch T.C.A."/>
            <person name="Clavel T."/>
        </authorList>
    </citation>
    <scope>NUCLEOTIDE SEQUENCE [LARGE SCALE GENOMIC DNA]</scope>
    <source>
        <strain evidence="1 2">WB03_NA08</strain>
    </source>
</reference>
<comment type="caution">
    <text evidence="1">The sequence shown here is derived from an EMBL/GenBank/DDBJ whole genome shotgun (WGS) entry which is preliminary data.</text>
</comment>
<gene>
    <name evidence="1" type="ORF">FYJ24_00735</name>
</gene>
<evidence type="ECO:0000313" key="1">
    <source>
        <dbReference type="EMBL" id="MSS83313.1"/>
    </source>
</evidence>